<dbReference type="AlphaFoldDB" id="A0A4Y2L0U4"/>
<keyword evidence="2" id="KW-1185">Reference proteome</keyword>
<protein>
    <submittedName>
        <fullName evidence="1">Uncharacterized protein</fullName>
    </submittedName>
</protein>
<proteinExistence type="predicted"/>
<organism evidence="1 2">
    <name type="scientific">Araneus ventricosus</name>
    <name type="common">Orbweaver spider</name>
    <name type="synonym">Epeira ventricosa</name>
    <dbReference type="NCBI Taxonomy" id="182803"/>
    <lineage>
        <taxon>Eukaryota</taxon>
        <taxon>Metazoa</taxon>
        <taxon>Ecdysozoa</taxon>
        <taxon>Arthropoda</taxon>
        <taxon>Chelicerata</taxon>
        <taxon>Arachnida</taxon>
        <taxon>Araneae</taxon>
        <taxon>Araneomorphae</taxon>
        <taxon>Entelegynae</taxon>
        <taxon>Araneoidea</taxon>
        <taxon>Araneidae</taxon>
        <taxon>Araneus</taxon>
    </lineage>
</organism>
<dbReference type="InterPro" id="IPR043128">
    <property type="entry name" value="Rev_trsase/Diguanyl_cyclase"/>
</dbReference>
<accession>A0A4Y2L0U4</accession>
<evidence type="ECO:0000313" key="1">
    <source>
        <dbReference type="EMBL" id="GBN07413.1"/>
    </source>
</evidence>
<evidence type="ECO:0000313" key="2">
    <source>
        <dbReference type="Proteomes" id="UP000499080"/>
    </source>
</evidence>
<dbReference type="OrthoDB" id="6743905at2759"/>
<dbReference type="Gene3D" id="3.30.70.270">
    <property type="match status" value="1"/>
</dbReference>
<dbReference type="EMBL" id="BGPR01005156">
    <property type="protein sequence ID" value="GBN07413.1"/>
    <property type="molecule type" value="Genomic_DNA"/>
</dbReference>
<sequence length="152" mass="16785">MSKKDGSMLPCVDYKVLIAMTVPDGFSTKAIDLIQSNGKANAITTLDSLKDYWAIVGEKSKEAQDVGVTHDDSDSDKEEFMTNEIQETNEVEATSVMKGRTSLKDVLYLKDCPEKLVNMSFSVMRENSSLEKTISLTESGVNISSMQRTLKS</sequence>
<dbReference type="Proteomes" id="UP000499080">
    <property type="component" value="Unassembled WGS sequence"/>
</dbReference>
<comment type="caution">
    <text evidence="1">The sequence shown here is derived from an EMBL/GenBank/DDBJ whole genome shotgun (WGS) entry which is preliminary data.</text>
</comment>
<name>A0A4Y2L0U4_ARAVE</name>
<dbReference type="Gene3D" id="3.10.10.10">
    <property type="entry name" value="HIV Type 1 Reverse Transcriptase, subunit A, domain 1"/>
    <property type="match status" value="1"/>
</dbReference>
<gene>
    <name evidence="1" type="ORF">AVEN_8014_1</name>
</gene>
<reference evidence="1 2" key="1">
    <citation type="journal article" date="2019" name="Sci. Rep.">
        <title>Orb-weaving spider Araneus ventricosus genome elucidates the spidroin gene catalogue.</title>
        <authorList>
            <person name="Kono N."/>
            <person name="Nakamura H."/>
            <person name="Ohtoshi R."/>
            <person name="Moran D.A.P."/>
            <person name="Shinohara A."/>
            <person name="Yoshida Y."/>
            <person name="Fujiwara M."/>
            <person name="Mori M."/>
            <person name="Tomita M."/>
            <person name="Arakawa K."/>
        </authorList>
    </citation>
    <scope>NUCLEOTIDE SEQUENCE [LARGE SCALE GENOMIC DNA]</scope>
</reference>